<dbReference type="PANTHER" id="PTHR45286">
    <property type="entry name" value="CHAPERONE DNAJ-DOMAIN SUPERFAMILY PROTEIN"/>
    <property type="match status" value="1"/>
</dbReference>
<dbReference type="Pfam" id="PF00226">
    <property type="entry name" value="DnaJ"/>
    <property type="match status" value="1"/>
</dbReference>
<dbReference type="Gene3D" id="1.10.287.110">
    <property type="entry name" value="DnaJ domain"/>
    <property type="match status" value="1"/>
</dbReference>
<evidence type="ECO:0000313" key="2">
    <source>
        <dbReference type="EMBL" id="RZC04860.1"/>
    </source>
</evidence>
<organism evidence="2 3">
    <name type="scientific">Glycine soja</name>
    <name type="common">Wild soybean</name>
    <dbReference type="NCBI Taxonomy" id="3848"/>
    <lineage>
        <taxon>Eukaryota</taxon>
        <taxon>Viridiplantae</taxon>
        <taxon>Streptophyta</taxon>
        <taxon>Embryophyta</taxon>
        <taxon>Tracheophyta</taxon>
        <taxon>Spermatophyta</taxon>
        <taxon>Magnoliopsida</taxon>
        <taxon>eudicotyledons</taxon>
        <taxon>Gunneridae</taxon>
        <taxon>Pentapetalae</taxon>
        <taxon>rosids</taxon>
        <taxon>fabids</taxon>
        <taxon>Fabales</taxon>
        <taxon>Fabaceae</taxon>
        <taxon>Papilionoideae</taxon>
        <taxon>50 kb inversion clade</taxon>
        <taxon>NPAAA clade</taxon>
        <taxon>indigoferoid/millettioid clade</taxon>
        <taxon>Phaseoleae</taxon>
        <taxon>Glycine</taxon>
        <taxon>Glycine subgen. Soja</taxon>
    </lineage>
</organism>
<dbReference type="EMBL" id="QZWG01000007">
    <property type="protein sequence ID" value="RZC04860.1"/>
    <property type="molecule type" value="Genomic_DNA"/>
</dbReference>
<dbReference type="PRINTS" id="PR00625">
    <property type="entry name" value="JDOMAIN"/>
</dbReference>
<dbReference type="InterPro" id="IPR036869">
    <property type="entry name" value="J_dom_sf"/>
</dbReference>
<feature type="domain" description="J" evidence="1">
    <location>
        <begin position="84"/>
        <end position="148"/>
    </location>
</feature>
<name>A0A445K2A4_GLYSO</name>
<proteinExistence type="predicted"/>
<gene>
    <name evidence="2" type="ORF">D0Y65_019109</name>
</gene>
<reference evidence="2 3" key="1">
    <citation type="submission" date="2018-09" db="EMBL/GenBank/DDBJ databases">
        <title>A high-quality reference genome of wild soybean provides a powerful tool to mine soybean genomes.</title>
        <authorList>
            <person name="Xie M."/>
            <person name="Chung C.Y.L."/>
            <person name="Li M.-W."/>
            <person name="Wong F.-L."/>
            <person name="Chan T.-F."/>
            <person name="Lam H.-M."/>
        </authorList>
    </citation>
    <scope>NUCLEOTIDE SEQUENCE [LARGE SCALE GENOMIC DNA]</scope>
    <source>
        <strain evidence="3">cv. W05</strain>
        <tissue evidence="2">Hypocotyl of etiolated seedlings</tissue>
    </source>
</reference>
<protein>
    <recommendedName>
        <fullName evidence="1">J domain-containing protein</fullName>
    </recommendedName>
</protein>
<evidence type="ECO:0000259" key="1">
    <source>
        <dbReference type="PROSITE" id="PS50076"/>
    </source>
</evidence>
<keyword evidence="3" id="KW-1185">Reference proteome</keyword>
<sequence>MMQFNEREIGGYLVFNCRKFLECYLCYVVWSNRFFLMSGIQNDRIFSDLGPCVRDYIHVLDLADGHIVVLRKLDDPKIDFPLENAYELLGVSETNSFDEIKASFRKLAKETHQDLAESMNDSTASRQFVKILADYEVCANLVLEDLSSH</sequence>
<dbReference type="CDD" id="cd06257">
    <property type="entry name" value="DnaJ"/>
    <property type="match status" value="1"/>
</dbReference>
<dbReference type="EMBL" id="QZWG01000007">
    <property type="protein sequence ID" value="RZC04861.1"/>
    <property type="molecule type" value="Genomic_DNA"/>
</dbReference>
<dbReference type="PANTHER" id="PTHR45286:SF1">
    <property type="entry name" value="CHAPERONE DNAJ-DOMAIN SUPERFAMILY PROTEIN"/>
    <property type="match status" value="1"/>
</dbReference>
<dbReference type="SUPFAM" id="SSF46565">
    <property type="entry name" value="Chaperone J-domain"/>
    <property type="match status" value="1"/>
</dbReference>
<comment type="caution">
    <text evidence="2">The sequence shown here is derived from an EMBL/GenBank/DDBJ whole genome shotgun (WGS) entry which is preliminary data.</text>
</comment>
<accession>A0A445K2A4</accession>
<dbReference type="Proteomes" id="UP000289340">
    <property type="component" value="Chromosome 7"/>
</dbReference>
<dbReference type="AlphaFoldDB" id="A0A445K2A4"/>
<evidence type="ECO:0000313" key="3">
    <source>
        <dbReference type="Proteomes" id="UP000289340"/>
    </source>
</evidence>
<dbReference type="PROSITE" id="PS50076">
    <property type="entry name" value="DNAJ_2"/>
    <property type="match status" value="1"/>
</dbReference>
<dbReference type="InterPro" id="IPR001623">
    <property type="entry name" value="DnaJ_domain"/>
</dbReference>